<evidence type="ECO:0000256" key="1">
    <source>
        <dbReference type="ARBA" id="ARBA00022679"/>
    </source>
</evidence>
<dbReference type="SUPFAM" id="SSF55729">
    <property type="entry name" value="Acyl-CoA N-acyltransferases (Nat)"/>
    <property type="match status" value="1"/>
</dbReference>
<evidence type="ECO:0000313" key="4">
    <source>
        <dbReference type="EMBL" id="OGG01180.1"/>
    </source>
</evidence>
<reference evidence="4 5" key="1">
    <citation type="journal article" date="2016" name="Nat. Commun.">
        <title>Thousands of microbial genomes shed light on interconnected biogeochemical processes in an aquifer system.</title>
        <authorList>
            <person name="Anantharaman K."/>
            <person name="Brown C.T."/>
            <person name="Hug L.A."/>
            <person name="Sharon I."/>
            <person name="Castelle C.J."/>
            <person name="Probst A.J."/>
            <person name="Thomas B.C."/>
            <person name="Singh A."/>
            <person name="Wilkins M.J."/>
            <person name="Karaoz U."/>
            <person name="Brodie E.L."/>
            <person name="Williams K.H."/>
            <person name="Hubbard S.S."/>
            <person name="Banfield J.F."/>
        </authorList>
    </citation>
    <scope>NUCLEOTIDE SEQUENCE [LARGE SCALE GENOMIC DNA]</scope>
</reference>
<sequence length="155" mass="18001">MSDNGLVIRPAEERDAETVARFNAAMALETENRELGLETALAGVKNLLKNPQNGFYLIAELEGESAGSLMITGEWSDWRNGIFWWIQSVYIRPEYRRRGIYRRLYAHVKELARARADVCGLRLYVEQENLAAQRTYLALGMREAHYRMFEQDLER</sequence>
<dbReference type="EMBL" id="MFIX01000221">
    <property type="protein sequence ID" value="OGG01180.1"/>
    <property type="molecule type" value="Genomic_DNA"/>
</dbReference>
<comment type="caution">
    <text evidence="4">The sequence shown here is derived from an EMBL/GenBank/DDBJ whole genome shotgun (WGS) entry which is preliminary data.</text>
</comment>
<dbReference type="AlphaFoldDB" id="A0A1F5YLW6"/>
<proteinExistence type="predicted"/>
<dbReference type="PANTHER" id="PTHR43420">
    <property type="entry name" value="ACETYLTRANSFERASE"/>
    <property type="match status" value="1"/>
</dbReference>
<dbReference type="InterPro" id="IPR000182">
    <property type="entry name" value="GNAT_dom"/>
</dbReference>
<dbReference type="InterPro" id="IPR050680">
    <property type="entry name" value="YpeA/RimI_acetyltransf"/>
</dbReference>
<feature type="domain" description="N-acetyltransferase" evidence="3">
    <location>
        <begin position="6"/>
        <end position="155"/>
    </location>
</feature>
<evidence type="ECO:0000313" key="5">
    <source>
        <dbReference type="Proteomes" id="UP000179129"/>
    </source>
</evidence>
<evidence type="ECO:0000256" key="2">
    <source>
        <dbReference type="ARBA" id="ARBA00023315"/>
    </source>
</evidence>
<dbReference type="Gene3D" id="3.40.630.30">
    <property type="match status" value="1"/>
</dbReference>
<organism evidence="4 5">
    <name type="scientific">Candidatus Glassbacteria bacterium RIFCSPLOWO2_12_FULL_58_11</name>
    <dbReference type="NCBI Taxonomy" id="1817867"/>
    <lineage>
        <taxon>Bacteria</taxon>
        <taxon>Candidatus Glassiibacteriota</taxon>
    </lineage>
</organism>
<gene>
    <name evidence="4" type="ORF">A3F83_15740</name>
</gene>
<accession>A0A1F5YLW6</accession>
<name>A0A1F5YLW6_9BACT</name>
<dbReference type="GO" id="GO:0016747">
    <property type="term" value="F:acyltransferase activity, transferring groups other than amino-acyl groups"/>
    <property type="evidence" value="ECO:0007669"/>
    <property type="project" value="InterPro"/>
</dbReference>
<dbReference type="PROSITE" id="PS51186">
    <property type="entry name" value="GNAT"/>
    <property type="match status" value="1"/>
</dbReference>
<protein>
    <submittedName>
        <fullName evidence="4">GNAT family N-acetyltransferase</fullName>
    </submittedName>
</protein>
<keyword evidence="2" id="KW-0012">Acyltransferase</keyword>
<dbReference type="Pfam" id="PF00583">
    <property type="entry name" value="Acetyltransf_1"/>
    <property type="match status" value="1"/>
</dbReference>
<dbReference type="InterPro" id="IPR016181">
    <property type="entry name" value="Acyl_CoA_acyltransferase"/>
</dbReference>
<dbReference type="Proteomes" id="UP000179129">
    <property type="component" value="Unassembled WGS sequence"/>
</dbReference>
<keyword evidence="1 4" id="KW-0808">Transferase</keyword>
<dbReference type="STRING" id="1817867.A3F83_15740"/>
<dbReference type="CDD" id="cd04301">
    <property type="entry name" value="NAT_SF"/>
    <property type="match status" value="1"/>
</dbReference>
<evidence type="ECO:0000259" key="3">
    <source>
        <dbReference type="PROSITE" id="PS51186"/>
    </source>
</evidence>